<accession>A0A8H4KPD7</accession>
<feature type="domain" description="C2H2-type" evidence="10">
    <location>
        <begin position="38"/>
        <end position="65"/>
    </location>
</feature>
<feature type="domain" description="Zn(2)-C6 fungal-type" evidence="9">
    <location>
        <begin position="74"/>
        <end position="103"/>
    </location>
</feature>
<dbReference type="Pfam" id="PF04082">
    <property type="entry name" value="Fungal_trans"/>
    <property type="match status" value="1"/>
</dbReference>
<dbReference type="Gene3D" id="3.30.160.60">
    <property type="entry name" value="Classic Zinc Finger"/>
    <property type="match status" value="2"/>
</dbReference>
<feature type="domain" description="C2H2-type" evidence="10">
    <location>
        <begin position="10"/>
        <end position="37"/>
    </location>
</feature>
<feature type="compositionally biased region" description="Basic and acidic residues" evidence="8">
    <location>
        <begin position="162"/>
        <end position="174"/>
    </location>
</feature>
<dbReference type="OrthoDB" id="10018191at2759"/>
<dbReference type="SMART" id="SM00355">
    <property type="entry name" value="ZnF_C2H2"/>
    <property type="match status" value="2"/>
</dbReference>
<dbReference type="GO" id="GO:0003677">
    <property type="term" value="F:DNA binding"/>
    <property type="evidence" value="ECO:0007669"/>
    <property type="project" value="InterPro"/>
</dbReference>
<dbReference type="Pfam" id="PF00096">
    <property type="entry name" value="zf-C2H2"/>
    <property type="match status" value="2"/>
</dbReference>
<evidence type="ECO:0000256" key="6">
    <source>
        <dbReference type="ARBA" id="ARBA00023242"/>
    </source>
</evidence>
<evidence type="ECO:0000256" key="3">
    <source>
        <dbReference type="ARBA" id="ARBA00022833"/>
    </source>
</evidence>
<dbReference type="GO" id="GO:0008270">
    <property type="term" value="F:zinc ion binding"/>
    <property type="evidence" value="ECO:0007669"/>
    <property type="project" value="UniProtKB-KW"/>
</dbReference>
<keyword evidence="5" id="KW-0804">Transcription</keyword>
<dbReference type="SMART" id="SM00066">
    <property type="entry name" value="GAL4"/>
    <property type="match status" value="1"/>
</dbReference>
<protein>
    <submittedName>
        <fullName evidence="11">Uncharacterized protein</fullName>
    </submittedName>
</protein>
<evidence type="ECO:0000256" key="7">
    <source>
        <dbReference type="PROSITE-ProRule" id="PRU00042"/>
    </source>
</evidence>
<dbReference type="InterPro" id="IPR001138">
    <property type="entry name" value="Zn2Cys6_DnaBD"/>
</dbReference>
<feature type="compositionally biased region" description="Low complexity" evidence="8">
    <location>
        <begin position="841"/>
        <end position="850"/>
    </location>
</feature>
<reference evidence="11 12" key="1">
    <citation type="submission" date="2020-01" db="EMBL/GenBank/DDBJ databases">
        <title>Identification and distribution of gene clusters putatively required for synthesis of sphingolipid metabolism inhibitors in phylogenetically diverse species of the filamentous fungus Fusarium.</title>
        <authorList>
            <person name="Kim H.-S."/>
            <person name="Busman M."/>
            <person name="Brown D.W."/>
            <person name="Divon H."/>
            <person name="Uhlig S."/>
            <person name="Proctor R.H."/>
        </authorList>
    </citation>
    <scope>NUCLEOTIDE SEQUENCE [LARGE SCALE GENOMIC DNA]</scope>
    <source>
        <strain evidence="11 12">NRRL 20459</strain>
    </source>
</reference>
<feature type="region of interest" description="Disordered" evidence="8">
    <location>
        <begin position="120"/>
        <end position="180"/>
    </location>
</feature>
<evidence type="ECO:0000313" key="12">
    <source>
        <dbReference type="Proteomes" id="UP000554235"/>
    </source>
</evidence>
<dbReference type="AlphaFoldDB" id="A0A8H4KPD7"/>
<dbReference type="InterPro" id="IPR036236">
    <property type="entry name" value="Znf_C2H2_sf"/>
</dbReference>
<dbReference type="InterPro" id="IPR036864">
    <property type="entry name" value="Zn2-C6_fun-type_DNA-bd_sf"/>
</dbReference>
<dbReference type="PROSITE" id="PS00028">
    <property type="entry name" value="ZINC_FINGER_C2H2_1"/>
    <property type="match status" value="2"/>
</dbReference>
<comment type="caution">
    <text evidence="11">The sequence shown here is derived from an EMBL/GenBank/DDBJ whole genome shotgun (WGS) entry which is preliminary data.</text>
</comment>
<keyword evidence="1" id="KW-0479">Metal-binding</keyword>
<dbReference type="PANTHER" id="PTHR47660">
    <property type="entry name" value="TRANSCRIPTION FACTOR WITH C2H2 AND ZN(2)-CYS(6) DNA BINDING DOMAIN (EUROFUNG)-RELATED-RELATED"/>
    <property type="match status" value="1"/>
</dbReference>
<proteinExistence type="predicted"/>
<evidence type="ECO:0000256" key="1">
    <source>
        <dbReference type="ARBA" id="ARBA00022723"/>
    </source>
</evidence>
<evidence type="ECO:0000256" key="4">
    <source>
        <dbReference type="ARBA" id="ARBA00023015"/>
    </source>
</evidence>
<keyword evidence="6" id="KW-0539">Nucleus</keyword>
<dbReference type="PROSITE" id="PS50048">
    <property type="entry name" value="ZN2_CY6_FUNGAL_2"/>
    <property type="match status" value="1"/>
</dbReference>
<dbReference type="Proteomes" id="UP000554235">
    <property type="component" value="Unassembled WGS sequence"/>
</dbReference>
<dbReference type="EMBL" id="JAADYS010002910">
    <property type="protein sequence ID" value="KAF4453114.1"/>
    <property type="molecule type" value="Genomic_DNA"/>
</dbReference>
<feature type="compositionally biased region" description="Polar residues" evidence="8">
    <location>
        <begin position="342"/>
        <end position="353"/>
    </location>
</feature>
<feature type="region of interest" description="Disordered" evidence="8">
    <location>
        <begin position="841"/>
        <end position="884"/>
    </location>
</feature>
<evidence type="ECO:0000256" key="8">
    <source>
        <dbReference type="SAM" id="MobiDB-lite"/>
    </source>
</evidence>
<dbReference type="SUPFAM" id="SSF57701">
    <property type="entry name" value="Zn2/Cys6 DNA-binding domain"/>
    <property type="match status" value="1"/>
</dbReference>
<keyword evidence="3" id="KW-0862">Zinc</keyword>
<organism evidence="11 12">
    <name type="scientific">Fusarium albosuccineum</name>
    <dbReference type="NCBI Taxonomy" id="1237068"/>
    <lineage>
        <taxon>Eukaryota</taxon>
        <taxon>Fungi</taxon>
        <taxon>Dikarya</taxon>
        <taxon>Ascomycota</taxon>
        <taxon>Pezizomycotina</taxon>
        <taxon>Sordariomycetes</taxon>
        <taxon>Hypocreomycetidae</taxon>
        <taxon>Hypocreales</taxon>
        <taxon>Nectriaceae</taxon>
        <taxon>Fusarium</taxon>
        <taxon>Fusarium decemcellulare species complex</taxon>
    </lineage>
</organism>
<dbReference type="InterPro" id="IPR007219">
    <property type="entry name" value="XnlR_reg_dom"/>
</dbReference>
<name>A0A8H4KPD7_9HYPO</name>
<keyword evidence="4" id="KW-0805">Transcription regulation</keyword>
<sequence>MATRDEQASFQCHICQRGFVRQEHLTRHVRTHTREKPYSCSQCDKSFSRQDVLIRHETSHAPNSVHSNVVSSRACKECAIGRVRCTKESTCRRCRSRNLECVYPPVGKRKAASVVRLGSVAADSRSSSPSENSEQEGLDDLAPQQHVDMGVATDGGQPIDAIDPRDSRMSERPRRASPNRLQDTAAWDPMVLSTNEIHPQNNSGFAASNMYQGLLNTGIGEPLMGLSTMNWLSPQYQDTVIWDNQLAGVPFELGSMAFAFAPDVVDPNLASGWQLDRGPNPSAVLPGPVLSDNHEVAVEECTIPAPSTSIPESSTSRSSEGTLYVEGAAARAPFRGRRSHKYSNTDALSTSSPVDGPEHLMEISTSPNAEMVDDHSHTFVSELAYNTLCQKVRDEAHLHSSNLDLTCIPPLGYVRCFIRLYYRNFHPTYPFLRRDIPILPQPDSWVVLLALSAIGAKYLGGPWPLSISTLLDKILNIRLAATQYGNTDAWVPGHVHDSQTELSLTTVQAMILNLICMLHSGLKNMVENSLNQRHHLVDQCRRMNLLSHLTPRTNSATADEADVNLEDWAAEQAEIRTGYMIWLLDSMISYAFGCKPSFQLHEITSPLPCPDEIWETPTIERISDKSFQTETMLEALDLLYMEKQQPKNLGEFGNILLVYAVCRRTNEALYQHQTALSRWVPTAGSQPRSRSNPLAETWPPALPILTRWRNSACDCLDILHWTANSTAAKAGGWEHPTILHLHLSRLLLLTPWQHVQKVAAMSSPVAQNKRSNNKIYLEACNHLRQWAILDQYKARLSMVHAGALLWHVRRYSSNGFMEPYAVYLATLAVWSYSVFVRPQTTAPEQPTTTPRSAEANSWPHLSPPSTNTGMAESNVDEEPEPSFVHLDRPCDDEMVQVYVRLGHKMKGYMLRVGDICSPDAPPKILKEGVRMLSQARGQDGRFTKPDNTRDFKCTWGIERSFVQSLTCLLQATTTQSSDESGPAV</sequence>
<dbReference type="CDD" id="cd00067">
    <property type="entry name" value="GAL4"/>
    <property type="match status" value="1"/>
</dbReference>
<gene>
    <name evidence="11" type="ORF">FALBO_16052</name>
</gene>
<evidence type="ECO:0000259" key="10">
    <source>
        <dbReference type="PROSITE" id="PS50157"/>
    </source>
</evidence>
<dbReference type="Gene3D" id="4.10.240.10">
    <property type="entry name" value="Zn(2)-C6 fungal-type DNA-binding domain"/>
    <property type="match status" value="1"/>
</dbReference>
<evidence type="ECO:0000259" key="9">
    <source>
        <dbReference type="PROSITE" id="PS50048"/>
    </source>
</evidence>
<keyword evidence="12" id="KW-1185">Reference proteome</keyword>
<dbReference type="SUPFAM" id="SSF57667">
    <property type="entry name" value="beta-beta-alpha zinc fingers"/>
    <property type="match status" value="1"/>
</dbReference>
<evidence type="ECO:0000256" key="5">
    <source>
        <dbReference type="ARBA" id="ARBA00023163"/>
    </source>
</evidence>
<dbReference type="FunFam" id="3.30.160.60:FF:002343">
    <property type="entry name" value="Zinc finger protein 33A"/>
    <property type="match status" value="1"/>
</dbReference>
<dbReference type="GO" id="GO:0000981">
    <property type="term" value="F:DNA-binding transcription factor activity, RNA polymerase II-specific"/>
    <property type="evidence" value="ECO:0007669"/>
    <property type="project" value="InterPro"/>
</dbReference>
<feature type="region of interest" description="Disordered" evidence="8">
    <location>
        <begin position="338"/>
        <end position="358"/>
    </location>
</feature>
<dbReference type="GO" id="GO:0006351">
    <property type="term" value="P:DNA-templated transcription"/>
    <property type="evidence" value="ECO:0007669"/>
    <property type="project" value="InterPro"/>
</dbReference>
<dbReference type="PANTHER" id="PTHR47660:SF7">
    <property type="entry name" value="TRANSCRIPTION FACTOR WITH C2H2 AND ZN(2)-CYS(6) DNA BINDING DOMAIN (EUROFUNG)"/>
    <property type="match status" value="1"/>
</dbReference>
<dbReference type="CDD" id="cd12148">
    <property type="entry name" value="fungal_TF_MHR"/>
    <property type="match status" value="1"/>
</dbReference>
<keyword evidence="2 7" id="KW-0863">Zinc-finger</keyword>
<dbReference type="PROSITE" id="PS50157">
    <property type="entry name" value="ZINC_FINGER_C2H2_2"/>
    <property type="match status" value="2"/>
</dbReference>
<evidence type="ECO:0000256" key="2">
    <source>
        <dbReference type="ARBA" id="ARBA00022771"/>
    </source>
</evidence>
<evidence type="ECO:0000313" key="11">
    <source>
        <dbReference type="EMBL" id="KAF4453114.1"/>
    </source>
</evidence>
<dbReference type="InterPro" id="IPR013087">
    <property type="entry name" value="Znf_C2H2_type"/>
</dbReference>
<dbReference type="PROSITE" id="PS00463">
    <property type="entry name" value="ZN2_CY6_FUNGAL_1"/>
    <property type="match status" value="1"/>
</dbReference>